<accession>A0A1Y2M688</accession>
<dbReference type="AlphaFoldDB" id="A0A1Y2M688"/>
<reference evidence="2 3" key="1">
    <citation type="journal article" date="2017" name="Genome Announc.">
        <title>Genome sequence of the saprophytic ascomycete Epicoccum nigrum ICMP 19927 strain isolated from New Zealand.</title>
        <authorList>
            <person name="Fokin M."/>
            <person name="Fleetwood D."/>
            <person name="Weir B.S."/>
            <person name="Villas-Boas S.G."/>
        </authorList>
    </citation>
    <scope>NUCLEOTIDE SEQUENCE [LARGE SCALE GENOMIC DNA]</scope>
    <source>
        <strain evidence="2 3">ICMP 19927</strain>
    </source>
</reference>
<name>A0A1Y2M688_EPING</name>
<dbReference type="InParanoid" id="A0A1Y2M688"/>
<protein>
    <submittedName>
        <fullName evidence="2">Uncharacterized protein</fullName>
    </submittedName>
</protein>
<sequence length="384" mass="44136">MSTVIGSMHQLVGDNLIWLAADQRQIHVLNLRSMTSRAMVCDTRERIGTMIAANELVAFTAENKATVFVGELIGQGLTKKFRFINAGQKLAITCRHRTVACATLQRDHAFVYIWHFDTQQGKSFRVERNASPISMAMDELGLLLQPSTETILLCQFLSTTSHDSDDLIYHTDAVCWRFTYAGECLHSIKQRLGDYNDTCDDLQFCTWTGTRFIPASHNGLFMVQRESLWDPVYRTRVIHKFEFDENSDTFRGSLHPRLQNTSYDRSGVVWWEDTFIGTETEEVEESIIAHLGPTTYSFLEPRTPSDPKIPRTIVPRDRQNGQNDQNDQNDRKDVFMNDKWVVRSYPGTFHVFCYDHTMQLPTTEGTLNGIGDWEAFRPVIKRCK</sequence>
<feature type="region of interest" description="Disordered" evidence="1">
    <location>
        <begin position="300"/>
        <end position="333"/>
    </location>
</feature>
<organism evidence="2 3">
    <name type="scientific">Epicoccum nigrum</name>
    <name type="common">Soil fungus</name>
    <name type="synonym">Epicoccum purpurascens</name>
    <dbReference type="NCBI Taxonomy" id="105696"/>
    <lineage>
        <taxon>Eukaryota</taxon>
        <taxon>Fungi</taxon>
        <taxon>Dikarya</taxon>
        <taxon>Ascomycota</taxon>
        <taxon>Pezizomycotina</taxon>
        <taxon>Dothideomycetes</taxon>
        <taxon>Pleosporomycetidae</taxon>
        <taxon>Pleosporales</taxon>
        <taxon>Pleosporineae</taxon>
        <taxon>Didymellaceae</taxon>
        <taxon>Epicoccum</taxon>
    </lineage>
</organism>
<evidence type="ECO:0000313" key="2">
    <source>
        <dbReference type="EMBL" id="OSS50728.1"/>
    </source>
</evidence>
<proteinExistence type="predicted"/>
<keyword evidence="3" id="KW-1185">Reference proteome</keyword>
<evidence type="ECO:0000256" key="1">
    <source>
        <dbReference type="SAM" id="MobiDB-lite"/>
    </source>
</evidence>
<dbReference type="STRING" id="105696.A0A1Y2M688"/>
<evidence type="ECO:0000313" key="3">
    <source>
        <dbReference type="Proteomes" id="UP000193240"/>
    </source>
</evidence>
<gene>
    <name evidence="2" type="ORF">B5807_04509</name>
</gene>
<feature type="compositionally biased region" description="Basic and acidic residues" evidence="1">
    <location>
        <begin position="303"/>
        <end position="319"/>
    </location>
</feature>
<dbReference type="EMBL" id="KZ107841">
    <property type="protein sequence ID" value="OSS50728.1"/>
    <property type="molecule type" value="Genomic_DNA"/>
</dbReference>
<dbReference type="Proteomes" id="UP000193240">
    <property type="component" value="Unassembled WGS sequence"/>
</dbReference>